<keyword evidence="1" id="KW-0413">Isomerase</keyword>
<evidence type="ECO:0000313" key="2">
    <source>
        <dbReference type="Proteomes" id="UP001058074"/>
    </source>
</evidence>
<name>A0ACB5R6W7_9CLOT</name>
<sequence>MQNIIRLQPVFKEKIWGGKKLKEIYGYDIPSDKTGECWAISAHKEGDCNILNDEFKGETLSSLYREHRELFGNIQDKEFPLLAKILDASDNLSIQVHPNDEFARTVENQEFGKTEAWYVLDCNEDTVLEIGHTAKTKEELVNRINNGEWDKFLNYRNIQKGDYFFIPSGTVHAICENTLIYEIQQSSDTTYRLYDYDRVDDNGNKRELHIDRSIEVIEVPQENTPVVPKEEAGEGYKKTTFVESKYFTSFRYSIDGKAEINEKAPFILCTVVEGNGKIGDEVIKKGDNFIIPSGYKQLMFTGKVEILMATI</sequence>
<reference evidence="1" key="1">
    <citation type="journal article" date="2025" name="Int. J. Syst. Evol. Microbiol.">
        <title>Inconstantimicrobium mannanitabidum sp. nov., a novel member of the family Clostridiaceae isolated from anoxic soil under the treatment of reductive soil disinfestation.</title>
        <authorList>
            <person name="Ueki A."/>
            <person name="Tonouchi A."/>
            <person name="Honma S."/>
            <person name="Kaku N."/>
            <person name="Ueki K."/>
        </authorList>
    </citation>
    <scope>NUCLEOTIDE SEQUENCE</scope>
    <source>
        <strain evidence="1">TW13</strain>
    </source>
</reference>
<comment type="caution">
    <text evidence="1">The sequence shown here is derived from an EMBL/GenBank/DDBJ whole genome shotgun (WGS) entry which is preliminary data.</text>
</comment>
<dbReference type="EMBL" id="BROD01000001">
    <property type="protein sequence ID" value="GKX64774.1"/>
    <property type="molecule type" value="Genomic_DNA"/>
</dbReference>
<protein>
    <submittedName>
        <fullName evidence="1">Mannose-6-phosphate isomerase, class I</fullName>
    </submittedName>
</protein>
<gene>
    <name evidence="1" type="primary">pmi</name>
    <name evidence="1" type="ORF">rsdtw13_00320</name>
</gene>
<evidence type="ECO:0000313" key="1">
    <source>
        <dbReference type="EMBL" id="GKX64774.1"/>
    </source>
</evidence>
<accession>A0ACB5R6W7</accession>
<proteinExistence type="predicted"/>
<dbReference type="Proteomes" id="UP001058074">
    <property type="component" value="Unassembled WGS sequence"/>
</dbReference>
<keyword evidence="2" id="KW-1185">Reference proteome</keyword>
<organism evidence="1 2">
    <name type="scientific">Inconstantimicrobium mannanitabidum</name>
    <dbReference type="NCBI Taxonomy" id="1604901"/>
    <lineage>
        <taxon>Bacteria</taxon>
        <taxon>Bacillati</taxon>
        <taxon>Bacillota</taxon>
        <taxon>Clostridia</taxon>
        <taxon>Eubacteriales</taxon>
        <taxon>Clostridiaceae</taxon>
        <taxon>Inconstantimicrobium</taxon>
    </lineage>
</organism>